<dbReference type="InterPro" id="IPR039340">
    <property type="entry name" value="Tfc4/TFIIIC-102/Sfc4"/>
</dbReference>
<keyword evidence="1" id="KW-0802">TPR repeat</keyword>
<dbReference type="SMART" id="SM00028">
    <property type="entry name" value="TPR"/>
    <property type="match status" value="4"/>
</dbReference>
<evidence type="ECO:0000313" key="2">
    <source>
        <dbReference type="EMBL" id="WUR04009.1"/>
    </source>
</evidence>
<dbReference type="PANTHER" id="PTHR23082:SF0">
    <property type="entry name" value="GENERAL TRANSCRIPTION FACTOR 3C POLYPEPTIDE 3"/>
    <property type="match status" value="1"/>
</dbReference>
<proteinExistence type="predicted"/>
<dbReference type="GO" id="GO:0006383">
    <property type="term" value="P:transcription by RNA polymerase III"/>
    <property type="evidence" value="ECO:0007669"/>
    <property type="project" value="InterPro"/>
</dbReference>
<organism evidence="2 3">
    <name type="scientific">Vairimorpha necatrix</name>
    <dbReference type="NCBI Taxonomy" id="6039"/>
    <lineage>
        <taxon>Eukaryota</taxon>
        <taxon>Fungi</taxon>
        <taxon>Fungi incertae sedis</taxon>
        <taxon>Microsporidia</taxon>
        <taxon>Nosematidae</taxon>
        <taxon>Vairimorpha</taxon>
    </lineage>
</organism>
<dbReference type="EMBL" id="CP142732">
    <property type="protein sequence ID" value="WUR04009.1"/>
    <property type="molecule type" value="Genomic_DNA"/>
</dbReference>
<evidence type="ECO:0000256" key="1">
    <source>
        <dbReference type="PROSITE-ProRule" id="PRU00339"/>
    </source>
</evidence>
<dbReference type="AlphaFoldDB" id="A0AAX4JDB8"/>
<dbReference type="GO" id="GO:0000127">
    <property type="term" value="C:transcription factor TFIIIC complex"/>
    <property type="evidence" value="ECO:0007669"/>
    <property type="project" value="TreeGrafter"/>
</dbReference>
<gene>
    <name evidence="2" type="ORF">VNE69_07078</name>
</gene>
<accession>A0AAX4JDB8</accession>
<dbReference type="Proteomes" id="UP001334084">
    <property type="component" value="Chromosome 7"/>
</dbReference>
<dbReference type="Pfam" id="PF13181">
    <property type="entry name" value="TPR_8"/>
    <property type="match status" value="2"/>
</dbReference>
<dbReference type="RefSeq" id="XP_065330154.1">
    <property type="nucleotide sequence ID" value="XM_065474082.1"/>
</dbReference>
<dbReference type="SUPFAM" id="SSF48452">
    <property type="entry name" value="TPR-like"/>
    <property type="match status" value="1"/>
</dbReference>
<feature type="repeat" description="TPR" evidence="1">
    <location>
        <begin position="466"/>
        <end position="499"/>
    </location>
</feature>
<dbReference type="InterPro" id="IPR011990">
    <property type="entry name" value="TPR-like_helical_dom_sf"/>
</dbReference>
<dbReference type="KEGG" id="vnx:VNE69_07078"/>
<name>A0AAX4JDB8_9MICR</name>
<dbReference type="GeneID" id="90541834"/>
<dbReference type="PROSITE" id="PS50005">
    <property type="entry name" value="TPR"/>
    <property type="match status" value="1"/>
</dbReference>
<dbReference type="PANTHER" id="PTHR23082">
    <property type="entry name" value="TRANSCRIPTION INITIATION FACTOR IIIC TFIIIC , POLYPEPTIDE 3-RELATED"/>
    <property type="match status" value="1"/>
</dbReference>
<evidence type="ECO:0000313" key="3">
    <source>
        <dbReference type="Proteomes" id="UP001334084"/>
    </source>
</evidence>
<keyword evidence="3" id="KW-1185">Reference proteome</keyword>
<dbReference type="Gene3D" id="1.25.40.10">
    <property type="entry name" value="Tetratricopeptide repeat domain"/>
    <property type="match status" value="2"/>
</dbReference>
<protein>
    <submittedName>
        <fullName evidence="2">Transcription factor tau-like protein</fullName>
    </submittedName>
</protein>
<reference evidence="2" key="1">
    <citation type="journal article" date="2024" name="BMC Genomics">
        <title>Functional annotation of a divergent genome using sequence and structure-based similarity.</title>
        <authorList>
            <person name="Svedberg D."/>
            <person name="Winiger R.R."/>
            <person name="Berg A."/>
            <person name="Sharma H."/>
            <person name="Tellgren-Roth C."/>
            <person name="Debrunner-Vossbrinck B.A."/>
            <person name="Vossbrinck C.R."/>
            <person name="Barandun J."/>
        </authorList>
    </citation>
    <scope>NUCLEOTIDE SEQUENCE</scope>
    <source>
        <strain evidence="2">Illinois isolate</strain>
    </source>
</reference>
<sequence length="900" mass="107061">MAEDELKRGDNKKLLNLSDSMSEDEINEEDKFELSENFLNMFEPNKDFFEIFETNKEEISNSHEINMEDHKNDKEFSNLIENTNKLVKYDEQGQNMSSSDNDITIKNKEDVPNAVSVFKSKKDKNLEIKRLFSLTNTSFVRNDFPTCISLLKTILSLDPKNPNAYFMLGLIFEELKDDLKSYNFFLISSQLMRSNYQLWHKLYELSTKYNLLLDKLYFIQKLQRNKNTRELVVEKLQIYKILKYKYKVLETKIELFYFDGVDFNIFNVIRNETRHKRRTGQCALLLIKYFKENPNKCGLGFLCEIIRLQYETGYFYGTRNLIEKYLINTSEMTQDIRIIYIICVLINRDTTKNEEIQDKSDDIEDLDNFEDAQFRESLFEAQGSVFKNIISKDKSYSKTLNINTILSNDCSFTDLESLINDEYFWNNFKESKYIKGLLKVLENLSMFDLYLEILNKLEHKVTDMREFVYKSKADFYYKKGDLNNSLFYYQKILEINPDLNSVKTNLYEIYKKLGNVDLANKFCTVASLINFVDDIENKNKFECSKEKCNENRDLYTKSRVLFKENRNEEYFVSVRPLVDEFLENRLIFPKYKKHKLFTKDSNLIENLSAISSNNDTHVRYLSLSGLNIDEWSAVLLEFTISNIKKGNLKEASHLLKKSLECEIFKKRQDIYLQFIFMTIKHCIFYNDLHFLTSCIKKAIKVTRDYSWSNLYFYLLNFFPDYILKRSYGNIQMNIRRTYKRNGQCLKNKENAAISTYKNLDLNILLSSFFVKNIAKRSYKILKDIVLNDNFRDKMTYYLILIITYKCRNNETKNEMLKEGINGLKKLLEESNKEEYCNVCYNLGVTYHTLGYVGIAEKYYKEAMKSQNKELRRMGRLSLMIVYRKNNSHLLKKLYDEDETT</sequence>
<dbReference type="InterPro" id="IPR019734">
    <property type="entry name" value="TPR_rpt"/>
</dbReference>